<dbReference type="PROSITE" id="PS00138">
    <property type="entry name" value="SUBTILASE_SER"/>
    <property type="match status" value="1"/>
</dbReference>
<dbReference type="GO" id="GO:0004252">
    <property type="term" value="F:serine-type endopeptidase activity"/>
    <property type="evidence" value="ECO:0007669"/>
    <property type="project" value="InterPro"/>
</dbReference>
<dbReference type="PANTHER" id="PTHR43806">
    <property type="entry name" value="PEPTIDASE S8"/>
    <property type="match status" value="1"/>
</dbReference>
<dbReference type="EMBL" id="UOFH01000238">
    <property type="protein sequence ID" value="VAW63146.1"/>
    <property type="molecule type" value="Genomic_DNA"/>
</dbReference>
<dbReference type="AlphaFoldDB" id="A0A3B0Y417"/>
<feature type="domain" description="Peptidase C-terminal archaeal/bacterial" evidence="11">
    <location>
        <begin position="509"/>
        <end position="574"/>
    </location>
</feature>
<evidence type="ECO:0000259" key="10">
    <source>
        <dbReference type="Pfam" id="PF00082"/>
    </source>
</evidence>
<dbReference type="GO" id="GO:0006508">
    <property type="term" value="P:proteolysis"/>
    <property type="evidence" value="ECO:0007669"/>
    <property type="project" value="UniProtKB-KW"/>
</dbReference>
<keyword evidence="3" id="KW-0964">Secreted</keyword>
<evidence type="ECO:0000256" key="4">
    <source>
        <dbReference type="ARBA" id="ARBA00022670"/>
    </source>
</evidence>
<feature type="domain" description="Peptidase C-terminal archaeal/bacterial" evidence="11">
    <location>
        <begin position="619"/>
        <end position="684"/>
    </location>
</feature>
<dbReference type="FunFam" id="3.40.50.200:FF:000022">
    <property type="entry name" value="Extracellular protease"/>
    <property type="match status" value="1"/>
</dbReference>
<dbReference type="InterPro" id="IPR022398">
    <property type="entry name" value="Peptidase_S8_His-AS"/>
</dbReference>
<keyword evidence="7" id="KW-0720">Serine protease</keyword>
<keyword evidence="8" id="KW-0865">Zymogen</keyword>
<dbReference type="InterPro" id="IPR023828">
    <property type="entry name" value="Peptidase_S8_Ser-AS"/>
</dbReference>
<feature type="region of interest" description="Disordered" evidence="9">
    <location>
        <begin position="205"/>
        <end position="237"/>
    </location>
</feature>
<feature type="region of interest" description="Disordered" evidence="9">
    <location>
        <begin position="474"/>
        <end position="495"/>
    </location>
</feature>
<accession>A0A3B0Y417</accession>
<dbReference type="Pfam" id="PF04151">
    <property type="entry name" value="PPC"/>
    <property type="match status" value="2"/>
</dbReference>
<dbReference type="InterPro" id="IPR036852">
    <property type="entry name" value="Peptidase_S8/S53_dom_sf"/>
</dbReference>
<dbReference type="InterPro" id="IPR007280">
    <property type="entry name" value="Peptidase_C_arc/bac"/>
</dbReference>
<evidence type="ECO:0000256" key="7">
    <source>
        <dbReference type="ARBA" id="ARBA00022825"/>
    </source>
</evidence>
<evidence type="ECO:0000256" key="6">
    <source>
        <dbReference type="ARBA" id="ARBA00022801"/>
    </source>
</evidence>
<gene>
    <name evidence="12" type="ORF">MNBD_GAMMA08-687</name>
</gene>
<dbReference type="CDD" id="cd07496">
    <property type="entry name" value="Peptidases_S8_13"/>
    <property type="match status" value="1"/>
</dbReference>
<evidence type="ECO:0000256" key="9">
    <source>
        <dbReference type="SAM" id="MobiDB-lite"/>
    </source>
</evidence>
<dbReference type="InterPro" id="IPR000209">
    <property type="entry name" value="Peptidase_S8/S53_dom"/>
</dbReference>
<organism evidence="12">
    <name type="scientific">hydrothermal vent metagenome</name>
    <dbReference type="NCBI Taxonomy" id="652676"/>
    <lineage>
        <taxon>unclassified sequences</taxon>
        <taxon>metagenomes</taxon>
        <taxon>ecological metagenomes</taxon>
    </lineage>
</organism>
<dbReference type="SUPFAM" id="SSF52743">
    <property type="entry name" value="Subtilisin-like"/>
    <property type="match status" value="1"/>
</dbReference>
<dbReference type="FunFam" id="2.60.120.380:FF:000013">
    <property type="entry name" value="Alkaline serine protease"/>
    <property type="match status" value="2"/>
</dbReference>
<feature type="domain" description="Peptidase S8/S53" evidence="10">
    <location>
        <begin position="172"/>
        <end position="463"/>
    </location>
</feature>
<name>A0A3B0Y417_9ZZZZ</name>
<dbReference type="GO" id="GO:0005576">
    <property type="term" value="C:extracellular region"/>
    <property type="evidence" value="ECO:0007669"/>
    <property type="project" value="UniProtKB-SubCell"/>
</dbReference>
<dbReference type="Gene3D" id="3.40.50.200">
    <property type="entry name" value="Peptidase S8/S53 domain"/>
    <property type="match status" value="1"/>
</dbReference>
<evidence type="ECO:0000256" key="2">
    <source>
        <dbReference type="ARBA" id="ARBA00011073"/>
    </source>
</evidence>
<keyword evidence="4 12" id="KW-0645">Protease</keyword>
<keyword evidence="5" id="KW-0732">Signal</keyword>
<evidence type="ECO:0000259" key="11">
    <source>
        <dbReference type="Pfam" id="PF04151"/>
    </source>
</evidence>
<reference evidence="12" key="1">
    <citation type="submission" date="2018-06" db="EMBL/GenBank/DDBJ databases">
        <authorList>
            <person name="Zhirakovskaya E."/>
        </authorList>
    </citation>
    <scope>NUCLEOTIDE SEQUENCE</scope>
</reference>
<dbReference type="InterPro" id="IPR015500">
    <property type="entry name" value="Peptidase_S8_subtilisin-rel"/>
</dbReference>
<evidence type="ECO:0000256" key="8">
    <source>
        <dbReference type="ARBA" id="ARBA00023145"/>
    </source>
</evidence>
<dbReference type="EC" id="3.4.21.-" evidence="12"/>
<keyword evidence="6 12" id="KW-0378">Hydrolase</keyword>
<evidence type="ECO:0000313" key="12">
    <source>
        <dbReference type="EMBL" id="VAW63146.1"/>
    </source>
</evidence>
<dbReference type="PROSITE" id="PS51892">
    <property type="entry name" value="SUBTILASE"/>
    <property type="match status" value="1"/>
</dbReference>
<proteinExistence type="inferred from homology"/>
<dbReference type="Gene3D" id="2.60.120.380">
    <property type="match status" value="2"/>
</dbReference>
<comment type="subcellular location">
    <subcellularLocation>
        <location evidence="1">Secreted</location>
    </subcellularLocation>
</comment>
<dbReference type="Pfam" id="PF00082">
    <property type="entry name" value="Peptidase_S8"/>
    <property type="match status" value="1"/>
</dbReference>
<dbReference type="PRINTS" id="PR00723">
    <property type="entry name" value="SUBTILISIN"/>
</dbReference>
<dbReference type="PROSITE" id="PS00137">
    <property type="entry name" value="SUBTILASE_HIS"/>
    <property type="match status" value="1"/>
</dbReference>
<dbReference type="InterPro" id="IPR034176">
    <property type="entry name" value="Peptidases_S8_13"/>
</dbReference>
<evidence type="ECO:0000256" key="1">
    <source>
        <dbReference type="ARBA" id="ARBA00004613"/>
    </source>
</evidence>
<evidence type="ECO:0000256" key="3">
    <source>
        <dbReference type="ARBA" id="ARBA00022525"/>
    </source>
</evidence>
<protein>
    <submittedName>
        <fullName evidence="12">Extracellular protease</fullName>
        <ecNumber evidence="12">3.4.21.-</ecNumber>
    </submittedName>
</protein>
<comment type="similarity">
    <text evidence="2">Belongs to the peptidase S8 family.</text>
</comment>
<evidence type="ECO:0000256" key="5">
    <source>
        <dbReference type="ARBA" id="ARBA00022729"/>
    </source>
</evidence>
<dbReference type="PANTHER" id="PTHR43806:SF11">
    <property type="entry name" value="CEREVISIN-RELATED"/>
    <property type="match status" value="1"/>
</dbReference>
<dbReference type="InterPro" id="IPR050131">
    <property type="entry name" value="Peptidase_S8_subtilisin-like"/>
</dbReference>
<sequence length="700" mass="72917">MLFKFESSYYKSRSFFAGFKKGLGLIFLTASVMQTAQAGHSSQINFQAENVAANVTDRVIIKYKNNTNLNSIFTQPSAVESNAQAHTGVNMQFVRRLHSGAHVMKLQQHKHVAELGNMLSSLNADPEVEYAEADILLKPLLTPNDPRYNEQWGYYENTAGVNLPNAWDVTQGEGAIVAVVDTGYRPHADLVANILPGYDMISDRNVAQDGNGRDSDASDPGDWSPAGACGANSPARNSSWHGTHVAGTVAALGNNGLGVTGVAYQAKILPVRVLGRCGGYTSDIADGIIWAAGGSVAGVPSNLNPADVINLSLGGGGNCGFTQQNAINAARGLGATVVVAAGNANANAASSTPANCNGVITVAAIDRSGGKASYSNFGNVVDIAAPGGGAGNGILSTLNTGSTNPGADTYRYYQGTSMATPHVAGIAALLYSLNPAITPDLVEQTLKSTSRAFPATCSQCGSGIVDASAAISSINGSTPAPTPPPSNSDGLQNGVPVTGIGGARNSQTRYTVDIPANATNLRFNITGGSGDADLYVRYATAPTLTAFDCRPYINGNNETCNMSPVQTGTYHIMLVGYTNFAGVSLTVSYTEPSNAAPPVANETISETGLTGSRGQWQHFTLEVPAGQTSLRANISGGSGDADLYVRFGATPTTRSYNCRPYRNGNNETCNLSNPQAGTWYISLRGYTNYSGVNLNARYLP</sequence>